<dbReference type="RefSeq" id="WP_380714075.1">
    <property type="nucleotide sequence ID" value="NZ_JBHUML010000005.1"/>
</dbReference>
<accession>A0ABW5T7G0</accession>
<dbReference type="PROSITE" id="PS50994">
    <property type="entry name" value="INTEGRASE"/>
    <property type="match status" value="1"/>
</dbReference>
<reference evidence="5" key="1">
    <citation type="journal article" date="2019" name="Int. J. Syst. Evol. Microbiol.">
        <title>The Global Catalogue of Microorganisms (GCM) 10K type strain sequencing project: providing services to taxonomists for standard genome sequencing and annotation.</title>
        <authorList>
            <consortium name="The Broad Institute Genomics Platform"/>
            <consortium name="The Broad Institute Genome Sequencing Center for Infectious Disease"/>
            <person name="Wu L."/>
            <person name="Ma J."/>
        </authorList>
    </citation>
    <scope>NUCLEOTIDE SEQUENCE [LARGE SCALE GENOMIC DNA]</scope>
    <source>
        <strain evidence="5">KCTC 33792</strain>
    </source>
</reference>
<evidence type="ECO:0000256" key="1">
    <source>
        <dbReference type="ARBA" id="ARBA00009277"/>
    </source>
</evidence>
<dbReference type="NCBIfam" id="NF033546">
    <property type="entry name" value="transpos_IS21"/>
    <property type="match status" value="1"/>
</dbReference>
<dbReference type="InterPro" id="IPR001584">
    <property type="entry name" value="Integrase_cat-core"/>
</dbReference>
<dbReference type="EMBL" id="JBHUML010000005">
    <property type="protein sequence ID" value="MFD2706775.1"/>
    <property type="molecule type" value="Genomic_DNA"/>
</dbReference>
<comment type="caution">
    <text evidence="4">The sequence shown here is derived from an EMBL/GenBank/DDBJ whole genome shotgun (WGS) entry which is preliminary data.</text>
</comment>
<proteinExistence type="inferred from homology"/>
<dbReference type="PANTHER" id="PTHR35004">
    <property type="entry name" value="TRANSPOSASE RV3428C-RELATED"/>
    <property type="match status" value="1"/>
</dbReference>
<name>A0ABW5T7G0_9BACI</name>
<keyword evidence="5" id="KW-1185">Reference proteome</keyword>
<feature type="domain" description="Integrase catalytic" evidence="3">
    <location>
        <begin position="125"/>
        <end position="271"/>
    </location>
</feature>
<dbReference type="InterPro" id="IPR012337">
    <property type="entry name" value="RNaseH-like_sf"/>
</dbReference>
<dbReference type="InterPro" id="IPR036397">
    <property type="entry name" value="RNaseH_sf"/>
</dbReference>
<dbReference type="Gene3D" id="3.30.420.10">
    <property type="entry name" value="Ribonuclease H-like superfamily/Ribonuclease H"/>
    <property type="match status" value="1"/>
</dbReference>
<comment type="similarity">
    <text evidence="1">Belongs to the transposase IS21/IS408/IS1162 family.</text>
</comment>
<dbReference type="Proteomes" id="UP001597520">
    <property type="component" value="Unassembled WGS sequence"/>
</dbReference>
<protein>
    <submittedName>
        <fullName evidence="4">IS21 family transposase</fullName>
    </submittedName>
</protein>
<sequence>MLAVTCMEYIKEEVNNKGYSYADVARRTKADYRTVKKYADKEDFQTSTASKKKQPSPVMDPVKPTIDAWIQEDRKKKKKYRRTATRMWQLLKKDGFKGSERSVRHYVSRRKMELVEESEDAALPLENKPGTAQVDFGEGLFSREGKIVDLPYLILSFPGSGGCYTQVFESQNQDCFLEGLKRFFHHIDGVPNTIRFDNLSPAVKKILPRGERELTERFRTFALHYGFKYEFCNPVSGNEKGHVEAMVKYVRNNFFLPERTVYDLEALNDALWEEVEGDRERPHYKHGTSIAELHQKDLDSLYYLPSTPYDTMRYESLKADKYGFVTVDQKKYSTSPRFASQRVLVGISYNRIIIFQDDDVIVSHQRLYGGETESIDWVPYLSLMAKRPTALKYTTFFDQLPKPWRAYLEDCTLSEKKEALKFLATIMKDQQMDKAVQALKTASKQGHPSADAIQQVYHQQMHGRGYRETVDVPQQLPSMPEAHRGMKQYDAFFQVKGGSSHA</sequence>
<dbReference type="InterPro" id="IPR054353">
    <property type="entry name" value="IstA-like_C"/>
</dbReference>
<feature type="region of interest" description="Disordered" evidence="2">
    <location>
        <begin position="43"/>
        <end position="62"/>
    </location>
</feature>
<gene>
    <name evidence="4" type="primary">istA</name>
    <name evidence="4" type="ORF">ACFSUB_15025</name>
</gene>
<organism evidence="4 5">
    <name type="scientific">Salibacterium lacus</name>
    <dbReference type="NCBI Taxonomy" id="1898109"/>
    <lineage>
        <taxon>Bacteria</taxon>
        <taxon>Bacillati</taxon>
        <taxon>Bacillota</taxon>
        <taxon>Bacilli</taxon>
        <taxon>Bacillales</taxon>
        <taxon>Bacillaceae</taxon>
    </lineage>
</organism>
<evidence type="ECO:0000313" key="4">
    <source>
        <dbReference type="EMBL" id="MFD2706775.1"/>
    </source>
</evidence>
<evidence type="ECO:0000256" key="2">
    <source>
        <dbReference type="SAM" id="MobiDB-lite"/>
    </source>
</evidence>
<evidence type="ECO:0000259" key="3">
    <source>
        <dbReference type="PROSITE" id="PS50994"/>
    </source>
</evidence>
<dbReference type="Pfam" id="PF22483">
    <property type="entry name" value="Mu-transpos_C_2"/>
    <property type="match status" value="1"/>
</dbReference>
<dbReference type="SUPFAM" id="SSF53098">
    <property type="entry name" value="Ribonuclease H-like"/>
    <property type="match status" value="1"/>
</dbReference>
<evidence type="ECO:0000313" key="5">
    <source>
        <dbReference type="Proteomes" id="UP001597520"/>
    </source>
</evidence>